<evidence type="ECO:0008006" key="3">
    <source>
        <dbReference type="Google" id="ProtNLM"/>
    </source>
</evidence>
<accession>A0ABT0DUF2</accession>
<evidence type="ECO:0000313" key="1">
    <source>
        <dbReference type="EMBL" id="MCK0530669.1"/>
    </source>
</evidence>
<keyword evidence="2" id="KW-1185">Reference proteome</keyword>
<dbReference type="RefSeq" id="WP_247230254.1">
    <property type="nucleotide sequence ID" value="NZ_JALKHS010000006.1"/>
</dbReference>
<protein>
    <recommendedName>
        <fullName evidence="3">IS6 family transposase</fullName>
    </recommendedName>
</protein>
<reference evidence="1 2" key="1">
    <citation type="submission" date="2022-04" db="EMBL/GenBank/DDBJ databases">
        <authorList>
            <person name="Huq M.A."/>
        </authorList>
    </citation>
    <scope>NUCLEOTIDE SEQUENCE [LARGE SCALE GENOMIC DNA]</scope>
    <source>
        <strain evidence="1 2">MAH-33</strain>
    </source>
</reference>
<proteinExistence type="predicted"/>
<sequence>MSRSKPDNPFRYFNSSPEVIRLAVMMYVRFPLSLRNVEDLLLERAIDVSHEAVRYG</sequence>
<dbReference type="Proteomes" id="UP001203512">
    <property type="component" value="Unassembled WGS sequence"/>
</dbReference>
<evidence type="ECO:0000313" key="2">
    <source>
        <dbReference type="Proteomes" id="UP001203512"/>
    </source>
</evidence>
<gene>
    <name evidence="1" type="ORF">MU848_03610</name>
</gene>
<dbReference type="EMBL" id="JALKHS010000006">
    <property type="protein sequence ID" value="MCK0530669.1"/>
    <property type="molecule type" value="Genomic_DNA"/>
</dbReference>
<organism evidence="1 2">
    <name type="scientific">Sphingobium agri</name>
    <dbReference type="NCBI Taxonomy" id="2933566"/>
    <lineage>
        <taxon>Bacteria</taxon>
        <taxon>Pseudomonadati</taxon>
        <taxon>Pseudomonadota</taxon>
        <taxon>Alphaproteobacteria</taxon>
        <taxon>Sphingomonadales</taxon>
        <taxon>Sphingomonadaceae</taxon>
        <taxon>Sphingobium</taxon>
    </lineage>
</organism>
<name>A0ABT0DUF2_9SPHN</name>
<comment type="caution">
    <text evidence="1">The sequence shown here is derived from an EMBL/GenBank/DDBJ whole genome shotgun (WGS) entry which is preliminary data.</text>
</comment>